<accession>A0ABV7B523</accession>
<evidence type="ECO:0000256" key="1">
    <source>
        <dbReference type="SAM" id="Coils"/>
    </source>
</evidence>
<dbReference type="InterPro" id="IPR009912">
    <property type="entry name" value="DUF1451"/>
</dbReference>
<dbReference type="Pfam" id="PF07295">
    <property type="entry name" value="DUF1451"/>
    <property type="match status" value="1"/>
</dbReference>
<keyword evidence="1" id="KW-0175">Coiled coil</keyword>
<comment type="caution">
    <text evidence="2">The sequence shown here is derived from an EMBL/GenBank/DDBJ whole genome shotgun (WGS) entry which is preliminary data.</text>
</comment>
<organism evidence="2 3">
    <name type="scientific">Halomonas tibetensis</name>
    <dbReference type="NCBI Taxonomy" id="2259590"/>
    <lineage>
        <taxon>Bacteria</taxon>
        <taxon>Pseudomonadati</taxon>
        <taxon>Pseudomonadota</taxon>
        <taxon>Gammaproteobacteria</taxon>
        <taxon>Oceanospirillales</taxon>
        <taxon>Halomonadaceae</taxon>
        <taxon>Halomonas</taxon>
    </lineage>
</organism>
<reference evidence="3" key="1">
    <citation type="journal article" date="2019" name="Int. J. Syst. Evol. Microbiol.">
        <title>The Global Catalogue of Microorganisms (GCM) 10K type strain sequencing project: providing services to taxonomists for standard genome sequencing and annotation.</title>
        <authorList>
            <consortium name="The Broad Institute Genomics Platform"/>
            <consortium name="The Broad Institute Genome Sequencing Center for Infectious Disease"/>
            <person name="Wu L."/>
            <person name="Ma J."/>
        </authorList>
    </citation>
    <scope>NUCLEOTIDE SEQUENCE [LARGE SCALE GENOMIC DNA]</scope>
    <source>
        <strain evidence="3">KCTC 52660</strain>
    </source>
</reference>
<proteinExistence type="predicted"/>
<dbReference type="RefSeq" id="WP_379756106.1">
    <property type="nucleotide sequence ID" value="NZ_JBHRSQ010000008.1"/>
</dbReference>
<gene>
    <name evidence="2" type="ORF">ACFODV_05950</name>
</gene>
<dbReference type="Proteomes" id="UP001595386">
    <property type="component" value="Unassembled WGS sequence"/>
</dbReference>
<dbReference type="EMBL" id="JBHRSQ010000008">
    <property type="protein sequence ID" value="MFC2991569.1"/>
    <property type="molecule type" value="Genomic_DNA"/>
</dbReference>
<keyword evidence="3" id="KW-1185">Reference proteome</keyword>
<evidence type="ECO:0000313" key="2">
    <source>
        <dbReference type="EMBL" id="MFC2991569.1"/>
    </source>
</evidence>
<protein>
    <submittedName>
        <fullName evidence="2">Zinc ribbon-containing protein</fullName>
    </submittedName>
</protein>
<name>A0ABV7B523_9GAMM</name>
<feature type="coiled-coil region" evidence="1">
    <location>
        <begin position="14"/>
        <end position="56"/>
    </location>
</feature>
<sequence length="174" mass="19955">MSESPQSHRDNRLRDGYERMLERLREGAQELTWENLQQELDDAVEFESELEEFTKDELSLLRAWVERDLKDMRRYLSAGGEGVAAWLGIDLSALSRKVSESLLSIADRSVVERERFEEDLEAAQADYCEGEMAVPGRMACVHCGAEVELPELTRIDPCHQCGHRYFKRASMASL</sequence>
<evidence type="ECO:0000313" key="3">
    <source>
        <dbReference type="Proteomes" id="UP001595386"/>
    </source>
</evidence>